<proteinExistence type="predicted"/>
<dbReference type="AlphaFoldDB" id="A0A2P7R0G3"/>
<dbReference type="Proteomes" id="UP000240243">
    <property type="component" value="Unassembled WGS sequence"/>
</dbReference>
<accession>A0A2P7R0G3</accession>
<evidence type="ECO:0000313" key="2">
    <source>
        <dbReference type="Proteomes" id="UP000240243"/>
    </source>
</evidence>
<protein>
    <submittedName>
        <fullName evidence="1">Uncharacterized protein</fullName>
    </submittedName>
</protein>
<organism evidence="1 2">
    <name type="scientific">Zobellella endophytica</name>
    <dbReference type="NCBI Taxonomy" id="2116700"/>
    <lineage>
        <taxon>Bacteria</taxon>
        <taxon>Pseudomonadati</taxon>
        <taxon>Pseudomonadota</taxon>
        <taxon>Gammaproteobacteria</taxon>
        <taxon>Aeromonadales</taxon>
        <taxon>Aeromonadaceae</taxon>
        <taxon>Zobellella</taxon>
    </lineage>
</organism>
<comment type="caution">
    <text evidence="1">The sequence shown here is derived from an EMBL/GenBank/DDBJ whole genome shotgun (WGS) entry which is preliminary data.</text>
</comment>
<dbReference type="EMBL" id="PXYG01000008">
    <property type="protein sequence ID" value="PSJ43712.1"/>
    <property type="molecule type" value="Genomic_DNA"/>
</dbReference>
<evidence type="ECO:0000313" key="1">
    <source>
        <dbReference type="EMBL" id="PSJ43712.1"/>
    </source>
</evidence>
<gene>
    <name evidence="1" type="ORF">C7H85_15810</name>
</gene>
<name>A0A2P7R0G3_9GAMM</name>
<keyword evidence="2" id="KW-1185">Reference proteome</keyword>
<sequence length="60" mass="6619">MIVDGQPCRTLPVCLRCERALVFGGDPRFVLKFRILEQVGSGQLLENDMDVSASPALVKE</sequence>
<reference evidence="1 2" key="1">
    <citation type="submission" date="2018-03" db="EMBL/GenBank/DDBJ databases">
        <title>The draft genome of Zobellella sp. 59N8.</title>
        <authorList>
            <person name="Liu L."/>
            <person name="Li L."/>
            <person name="Zhang X."/>
            <person name="Liang L."/>
            <person name="Wang T."/>
        </authorList>
    </citation>
    <scope>NUCLEOTIDE SEQUENCE [LARGE SCALE GENOMIC DNA]</scope>
    <source>
        <strain evidence="1 2">59N8</strain>
    </source>
</reference>